<name>A0A0K2V945_LEPSM</name>
<reference evidence="2" key="1">
    <citation type="submission" date="2014-05" db="EMBL/GenBank/DDBJ databases">
        <authorList>
            <person name="Chronopoulou M."/>
        </authorList>
    </citation>
    <scope>NUCLEOTIDE SEQUENCE</scope>
    <source>
        <tissue evidence="2">Whole organism</tissue>
    </source>
</reference>
<evidence type="ECO:0000256" key="1">
    <source>
        <dbReference type="SAM" id="MobiDB-lite"/>
    </source>
</evidence>
<feature type="non-terminal residue" evidence="2">
    <location>
        <position position="117"/>
    </location>
</feature>
<feature type="region of interest" description="Disordered" evidence="1">
    <location>
        <begin position="95"/>
        <end position="117"/>
    </location>
</feature>
<dbReference type="EMBL" id="HACA01029080">
    <property type="protein sequence ID" value="CDW46441.1"/>
    <property type="molecule type" value="Transcribed_RNA"/>
</dbReference>
<protein>
    <submittedName>
        <fullName evidence="2">Uncharacterized protein</fullName>
    </submittedName>
</protein>
<sequence>MMKPPGEKKHNNPAFFSIPHIRFRDLIDFVHSFYSSPTNLLNNPSKWQMLNLRPLNPSLNKRAKKFLQLRLKPLPQPRPPKPPRMEVILPLMRAKKRKRRKNLRKGVHYHTSTRHSS</sequence>
<organism evidence="2">
    <name type="scientific">Lepeophtheirus salmonis</name>
    <name type="common">Salmon louse</name>
    <name type="synonym">Caligus salmonis</name>
    <dbReference type="NCBI Taxonomy" id="72036"/>
    <lineage>
        <taxon>Eukaryota</taxon>
        <taxon>Metazoa</taxon>
        <taxon>Ecdysozoa</taxon>
        <taxon>Arthropoda</taxon>
        <taxon>Crustacea</taxon>
        <taxon>Multicrustacea</taxon>
        <taxon>Hexanauplia</taxon>
        <taxon>Copepoda</taxon>
        <taxon>Siphonostomatoida</taxon>
        <taxon>Caligidae</taxon>
        <taxon>Lepeophtheirus</taxon>
    </lineage>
</organism>
<proteinExistence type="predicted"/>
<dbReference type="AlphaFoldDB" id="A0A0K2V945"/>
<accession>A0A0K2V945</accession>
<evidence type="ECO:0000313" key="2">
    <source>
        <dbReference type="EMBL" id="CDW46441.1"/>
    </source>
</evidence>